<gene>
    <name evidence="1" type="ORF">GBAR_LOCUS28841</name>
</gene>
<dbReference type="AlphaFoldDB" id="A0AA35XCT4"/>
<dbReference type="PANTHER" id="PTHR28055:SF1">
    <property type="entry name" value="ALTERED INHERITANCE OF MITOCHONDRIA PROTEIN 41, MITOCHONDRIAL"/>
    <property type="match status" value="1"/>
</dbReference>
<dbReference type="SUPFAM" id="SSF89095">
    <property type="entry name" value="GatB/YqeY motif"/>
    <property type="match status" value="1"/>
</dbReference>
<sequence>MATIKDKLEEDIRNTMRARDRQRLETLRFLKSQIQLVEKNNLKELDESGVTDVVAKQAKDRRESIEMFGQGGRDDLVAKEEASLAVLLEYMPEQLGDDELEAIARQAIADTGAAGPGDRGKVMGRIMPQVRGKADGSQVNAIVSRLLEAPG</sequence>
<evidence type="ECO:0000313" key="2">
    <source>
        <dbReference type="Proteomes" id="UP001174909"/>
    </source>
</evidence>
<protein>
    <submittedName>
        <fullName evidence="1">Uncharacterized protein YqeY</fullName>
    </submittedName>
</protein>
<keyword evidence="2" id="KW-1185">Reference proteome</keyword>
<reference evidence="1" key="1">
    <citation type="submission" date="2023-03" db="EMBL/GenBank/DDBJ databases">
        <authorList>
            <person name="Steffen K."/>
            <person name="Cardenas P."/>
        </authorList>
    </citation>
    <scope>NUCLEOTIDE SEQUENCE</scope>
</reference>
<dbReference type="EMBL" id="CASHTH010004034">
    <property type="protein sequence ID" value="CAI8052719.1"/>
    <property type="molecule type" value="Genomic_DNA"/>
</dbReference>
<dbReference type="PANTHER" id="PTHR28055">
    <property type="entry name" value="ALTERED INHERITANCE OF MITOCHONDRIA PROTEIN 41, MITOCHONDRIAL"/>
    <property type="match status" value="1"/>
</dbReference>
<dbReference type="GO" id="GO:0016884">
    <property type="term" value="F:carbon-nitrogen ligase activity, with glutamine as amido-N-donor"/>
    <property type="evidence" value="ECO:0007669"/>
    <property type="project" value="InterPro"/>
</dbReference>
<proteinExistence type="predicted"/>
<name>A0AA35XCT4_GEOBA</name>
<accession>A0AA35XCT4</accession>
<dbReference type="InterPro" id="IPR042184">
    <property type="entry name" value="YqeY/Aim41_N"/>
</dbReference>
<evidence type="ECO:0000313" key="1">
    <source>
        <dbReference type="EMBL" id="CAI8052719.1"/>
    </source>
</evidence>
<dbReference type="InterPro" id="IPR019004">
    <property type="entry name" value="YqeY/Aim41"/>
</dbReference>
<organism evidence="1 2">
    <name type="scientific">Geodia barretti</name>
    <name type="common">Barrett's horny sponge</name>
    <dbReference type="NCBI Taxonomy" id="519541"/>
    <lineage>
        <taxon>Eukaryota</taxon>
        <taxon>Metazoa</taxon>
        <taxon>Porifera</taxon>
        <taxon>Demospongiae</taxon>
        <taxon>Heteroscleromorpha</taxon>
        <taxon>Tetractinellida</taxon>
        <taxon>Astrophorina</taxon>
        <taxon>Geodiidae</taxon>
        <taxon>Geodia</taxon>
    </lineage>
</organism>
<dbReference type="Gene3D" id="1.10.10.410">
    <property type="match status" value="1"/>
</dbReference>
<dbReference type="InterPro" id="IPR023168">
    <property type="entry name" value="GatB_Yqey_C_2"/>
</dbReference>
<dbReference type="Pfam" id="PF09424">
    <property type="entry name" value="YqeY"/>
    <property type="match status" value="1"/>
</dbReference>
<dbReference type="InterPro" id="IPR003789">
    <property type="entry name" value="Asn/Gln_tRNA_amidoTrase-B-like"/>
</dbReference>
<dbReference type="Gene3D" id="1.10.1510.10">
    <property type="entry name" value="Uncharacterised protein YqeY/AIM41 PF09424, N-terminal domain"/>
    <property type="match status" value="1"/>
</dbReference>
<dbReference type="Proteomes" id="UP001174909">
    <property type="component" value="Unassembled WGS sequence"/>
</dbReference>
<comment type="caution">
    <text evidence="1">The sequence shown here is derived from an EMBL/GenBank/DDBJ whole genome shotgun (WGS) entry which is preliminary data.</text>
</comment>